<dbReference type="Proteomes" id="UP001596157">
    <property type="component" value="Unassembled WGS sequence"/>
</dbReference>
<evidence type="ECO:0000313" key="2">
    <source>
        <dbReference type="Proteomes" id="UP001596157"/>
    </source>
</evidence>
<reference evidence="2" key="1">
    <citation type="journal article" date="2019" name="Int. J. Syst. Evol. Microbiol.">
        <title>The Global Catalogue of Microorganisms (GCM) 10K type strain sequencing project: providing services to taxonomists for standard genome sequencing and annotation.</title>
        <authorList>
            <consortium name="The Broad Institute Genomics Platform"/>
            <consortium name="The Broad Institute Genome Sequencing Center for Infectious Disease"/>
            <person name="Wu L."/>
            <person name="Ma J."/>
        </authorList>
    </citation>
    <scope>NUCLEOTIDE SEQUENCE [LARGE SCALE GENOMIC DNA]</scope>
    <source>
        <strain evidence="2">CCUG 59778</strain>
    </source>
</reference>
<organism evidence="1 2">
    <name type="scientific">Actinokineospora guangxiensis</name>
    <dbReference type="NCBI Taxonomy" id="1490288"/>
    <lineage>
        <taxon>Bacteria</taxon>
        <taxon>Bacillati</taxon>
        <taxon>Actinomycetota</taxon>
        <taxon>Actinomycetes</taxon>
        <taxon>Pseudonocardiales</taxon>
        <taxon>Pseudonocardiaceae</taxon>
        <taxon>Actinokineospora</taxon>
    </lineage>
</organism>
<proteinExistence type="predicted"/>
<accession>A0ABW0EK89</accession>
<evidence type="ECO:0000313" key="1">
    <source>
        <dbReference type="EMBL" id="MFC5286304.1"/>
    </source>
</evidence>
<gene>
    <name evidence="1" type="ORF">ACFPM7_04515</name>
</gene>
<keyword evidence="2" id="KW-1185">Reference proteome</keyword>
<name>A0ABW0EK89_9PSEU</name>
<sequence>MAVPEPIAWAVGQVAVNVNFFWTGDPSAELAVLLCVSSRC</sequence>
<dbReference type="EMBL" id="JBHSKF010000002">
    <property type="protein sequence ID" value="MFC5286304.1"/>
    <property type="molecule type" value="Genomic_DNA"/>
</dbReference>
<dbReference type="RefSeq" id="WP_378244120.1">
    <property type="nucleotide sequence ID" value="NZ_JBHSKF010000002.1"/>
</dbReference>
<protein>
    <submittedName>
        <fullName evidence="1">Uncharacterized protein</fullName>
    </submittedName>
</protein>
<comment type="caution">
    <text evidence="1">The sequence shown here is derived from an EMBL/GenBank/DDBJ whole genome shotgun (WGS) entry which is preliminary data.</text>
</comment>